<dbReference type="SUPFAM" id="SSF46604">
    <property type="entry name" value="Epsilon subunit of F1F0-ATP synthase C-terminal domain"/>
    <property type="match status" value="1"/>
</dbReference>
<comment type="subcellular location">
    <subcellularLocation>
        <location evidence="1 8">Cell membrane</location>
        <topology evidence="1 8">Peripheral membrane protein</topology>
    </subcellularLocation>
</comment>
<evidence type="ECO:0000256" key="8">
    <source>
        <dbReference type="HAMAP-Rule" id="MF_00530"/>
    </source>
</evidence>
<dbReference type="GeneID" id="82202949"/>
<evidence type="ECO:0000256" key="5">
    <source>
        <dbReference type="ARBA" id="ARBA00023136"/>
    </source>
</evidence>
<dbReference type="InterPro" id="IPR036771">
    <property type="entry name" value="ATPsynth_dsu/esu_N"/>
</dbReference>
<evidence type="ECO:0000259" key="11">
    <source>
        <dbReference type="Pfam" id="PF02823"/>
    </source>
</evidence>
<dbReference type="NCBIfam" id="TIGR01216">
    <property type="entry name" value="ATP_synt_epsi"/>
    <property type="match status" value="1"/>
</dbReference>
<dbReference type="InterPro" id="IPR020547">
    <property type="entry name" value="ATP_synth_F1_esu_C"/>
</dbReference>
<dbReference type="GO" id="GO:0046933">
    <property type="term" value="F:proton-transporting ATP synthase activity, rotational mechanism"/>
    <property type="evidence" value="ECO:0007669"/>
    <property type="project" value="UniProtKB-UniRule"/>
</dbReference>
<organism evidence="12 13">
    <name type="scientific">Ileibacterium valens</name>
    <dbReference type="NCBI Taxonomy" id="1862668"/>
    <lineage>
        <taxon>Bacteria</taxon>
        <taxon>Bacillati</taxon>
        <taxon>Bacillota</taxon>
        <taxon>Erysipelotrichia</taxon>
        <taxon>Erysipelotrichales</taxon>
        <taxon>Erysipelotrichaceae</taxon>
        <taxon>Ileibacterium</taxon>
    </lineage>
</organism>
<comment type="subunit">
    <text evidence="8 9">F-type ATPases have 2 components, CF(1) - the catalytic core - and CF(0) - the membrane proton channel. CF(1) has five subunits: alpha(3), beta(3), gamma(1), delta(1), epsilon(1). CF(0) has three main subunits: a, b and c.</text>
</comment>
<dbReference type="Pfam" id="PF02823">
    <property type="entry name" value="ATP-synt_DE_N"/>
    <property type="match status" value="1"/>
</dbReference>
<evidence type="ECO:0000256" key="3">
    <source>
        <dbReference type="ARBA" id="ARBA00022448"/>
    </source>
</evidence>
<gene>
    <name evidence="8" type="primary">atpC</name>
    <name evidence="12" type="ORF">BO222_07040</name>
</gene>
<keyword evidence="5 8" id="KW-0472">Membrane</keyword>
<sequence length="135" mass="15455">MAELIDLKMVTPHGVFRQYKVQSIHAKSVEGEFTILPNHVPVVMALVPCKLEIYNEEGKHKSYAVAGGFLHFDNNKCLLLSDAIEGRSDIDIKRAHDAYERARSRMEKKDTNSEMRREELALQKAINRINVYGKK</sequence>
<dbReference type="Proteomes" id="UP000186341">
    <property type="component" value="Unassembled WGS sequence"/>
</dbReference>
<feature type="domain" description="ATP synthase epsilon subunit C-terminal" evidence="10">
    <location>
        <begin position="89"/>
        <end position="132"/>
    </location>
</feature>
<dbReference type="EMBL" id="MPJW01000139">
    <property type="protein sequence ID" value="OLU39221.1"/>
    <property type="molecule type" value="Genomic_DNA"/>
</dbReference>
<reference evidence="12 13" key="1">
    <citation type="submission" date="2016-11" db="EMBL/GenBank/DDBJ databases">
        <title>Description of two novel members of the family Erysipelotrichaceae: Ileibacterium lipovorans gen. nov., sp. nov. and Dubosiella newyorkensis, gen. nov., sp. nov.</title>
        <authorList>
            <person name="Cox L.M."/>
            <person name="Sohn J."/>
            <person name="Tyrrell K.L."/>
            <person name="Citron D.M."/>
            <person name="Lawson P.A."/>
            <person name="Patel N.B."/>
            <person name="Iizumi T."/>
            <person name="Perez-Perez G.I."/>
            <person name="Goldstein E.J."/>
            <person name="Blaser M.J."/>
        </authorList>
    </citation>
    <scope>NUCLEOTIDE SEQUENCE [LARGE SCALE GENOMIC DNA]</scope>
    <source>
        <strain evidence="12 13">NYU-BL-A3</strain>
    </source>
</reference>
<dbReference type="HAMAP" id="MF_00530">
    <property type="entry name" value="ATP_synth_epsil_bac"/>
    <property type="match status" value="1"/>
</dbReference>
<dbReference type="InterPro" id="IPR036794">
    <property type="entry name" value="ATP_F1_dsu/esu_C_sf"/>
</dbReference>
<keyword evidence="3 8" id="KW-0813">Transport</keyword>
<protein>
    <recommendedName>
        <fullName evidence="8">ATP synthase epsilon chain</fullName>
    </recommendedName>
    <alternativeName>
        <fullName evidence="8">ATP synthase F1 sector epsilon subunit</fullName>
    </alternativeName>
    <alternativeName>
        <fullName evidence="8">F-ATPase epsilon subunit</fullName>
    </alternativeName>
</protein>
<dbReference type="InterPro" id="IPR020546">
    <property type="entry name" value="ATP_synth_F1_dsu/esu_N"/>
</dbReference>
<evidence type="ECO:0000256" key="9">
    <source>
        <dbReference type="RuleBase" id="RU003656"/>
    </source>
</evidence>
<evidence type="ECO:0000256" key="6">
    <source>
        <dbReference type="ARBA" id="ARBA00023196"/>
    </source>
</evidence>
<evidence type="ECO:0000256" key="7">
    <source>
        <dbReference type="ARBA" id="ARBA00023310"/>
    </source>
</evidence>
<dbReference type="InterPro" id="IPR001469">
    <property type="entry name" value="ATP_synth_F1_dsu/esu"/>
</dbReference>
<keyword evidence="6 8" id="KW-0139">CF(1)</keyword>
<dbReference type="AlphaFoldDB" id="A0A1U7NFM8"/>
<keyword evidence="8" id="KW-1003">Cell membrane</keyword>
<dbReference type="PANTHER" id="PTHR13822">
    <property type="entry name" value="ATP SYNTHASE DELTA/EPSILON CHAIN"/>
    <property type="match status" value="1"/>
</dbReference>
<dbReference type="SUPFAM" id="SSF51344">
    <property type="entry name" value="Epsilon subunit of F1F0-ATP synthase N-terminal domain"/>
    <property type="match status" value="1"/>
</dbReference>
<accession>A0A1U7NFM8</accession>
<keyword evidence="4 8" id="KW-0406">Ion transport</keyword>
<evidence type="ECO:0000259" key="10">
    <source>
        <dbReference type="Pfam" id="PF00401"/>
    </source>
</evidence>
<dbReference type="Gene3D" id="2.60.15.10">
    <property type="entry name" value="F0F1 ATP synthase delta/epsilon subunit, N-terminal"/>
    <property type="match status" value="1"/>
</dbReference>
<comment type="function">
    <text evidence="8">Produces ATP from ADP in the presence of a proton gradient across the membrane.</text>
</comment>
<feature type="domain" description="ATP synthase F1 complex delta/epsilon subunit N-terminal" evidence="11">
    <location>
        <begin position="6"/>
        <end position="83"/>
    </location>
</feature>
<comment type="caution">
    <text evidence="12">The sequence shown here is derived from an EMBL/GenBank/DDBJ whole genome shotgun (WGS) entry which is preliminary data.</text>
</comment>
<dbReference type="OrthoDB" id="9804110at2"/>
<dbReference type="GO" id="GO:0005886">
    <property type="term" value="C:plasma membrane"/>
    <property type="evidence" value="ECO:0007669"/>
    <property type="project" value="UniProtKB-SubCell"/>
</dbReference>
<evidence type="ECO:0000313" key="13">
    <source>
        <dbReference type="Proteomes" id="UP000186341"/>
    </source>
</evidence>
<dbReference type="Gene3D" id="1.20.5.440">
    <property type="entry name" value="ATP synthase delta/epsilon subunit, C-terminal domain"/>
    <property type="match status" value="1"/>
</dbReference>
<dbReference type="GO" id="GO:0045259">
    <property type="term" value="C:proton-transporting ATP synthase complex"/>
    <property type="evidence" value="ECO:0007669"/>
    <property type="project" value="UniProtKB-KW"/>
</dbReference>
<dbReference type="RefSeq" id="WP_075819664.1">
    <property type="nucleotide sequence ID" value="NZ_CAOUMU010000078.1"/>
</dbReference>
<evidence type="ECO:0000256" key="1">
    <source>
        <dbReference type="ARBA" id="ARBA00004202"/>
    </source>
</evidence>
<dbReference type="GO" id="GO:0005524">
    <property type="term" value="F:ATP binding"/>
    <property type="evidence" value="ECO:0007669"/>
    <property type="project" value="UniProtKB-UniRule"/>
</dbReference>
<proteinExistence type="inferred from homology"/>
<keyword evidence="13" id="KW-1185">Reference proteome</keyword>
<keyword evidence="7 8" id="KW-0066">ATP synthesis</keyword>
<dbReference type="CDD" id="cd12152">
    <property type="entry name" value="F1-ATPase_delta"/>
    <property type="match status" value="1"/>
</dbReference>
<evidence type="ECO:0000313" key="12">
    <source>
        <dbReference type="EMBL" id="OLU39221.1"/>
    </source>
</evidence>
<evidence type="ECO:0000256" key="4">
    <source>
        <dbReference type="ARBA" id="ARBA00023065"/>
    </source>
</evidence>
<keyword evidence="8" id="KW-0375">Hydrogen ion transport</keyword>
<dbReference type="Pfam" id="PF00401">
    <property type="entry name" value="ATP-synt_DE"/>
    <property type="match status" value="1"/>
</dbReference>
<comment type="similarity">
    <text evidence="2 8 9">Belongs to the ATPase epsilon chain family.</text>
</comment>
<dbReference type="PANTHER" id="PTHR13822:SF10">
    <property type="entry name" value="ATP SYNTHASE EPSILON CHAIN, CHLOROPLASTIC"/>
    <property type="match status" value="1"/>
</dbReference>
<evidence type="ECO:0000256" key="2">
    <source>
        <dbReference type="ARBA" id="ARBA00005712"/>
    </source>
</evidence>
<name>A0A1U7NFM8_9FIRM</name>